<organism evidence="3 4">
    <name type="scientific">Frankliniella fusca</name>
    <dbReference type="NCBI Taxonomy" id="407009"/>
    <lineage>
        <taxon>Eukaryota</taxon>
        <taxon>Metazoa</taxon>
        <taxon>Ecdysozoa</taxon>
        <taxon>Arthropoda</taxon>
        <taxon>Hexapoda</taxon>
        <taxon>Insecta</taxon>
        <taxon>Pterygota</taxon>
        <taxon>Neoptera</taxon>
        <taxon>Paraneoptera</taxon>
        <taxon>Thysanoptera</taxon>
        <taxon>Terebrantia</taxon>
        <taxon>Thripoidea</taxon>
        <taxon>Thripidae</taxon>
        <taxon>Frankliniella</taxon>
    </lineage>
</organism>
<gene>
    <name evidence="3" type="ORF">KUF71_018574</name>
</gene>
<feature type="coiled-coil region" evidence="1">
    <location>
        <begin position="2185"/>
        <end position="2212"/>
    </location>
</feature>
<feature type="region of interest" description="Disordered" evidence="2">
    <location>
        <begin position="1307"/>
        <end position="1326"/>
    </location>
</feature>
<feature type="compositionally biased region" description="Polar residues" evidence="2">
    <location>
        <begin position="80"/>
        <end position="97"/>
    </location>
</feature>
<feature type="coiled-coil region" evidence="1">
    <location>
        <begin position="2342"/>
        <end position="2383"/>
    </location>
</feature>
<feature type="coiled-coil region" evidence="1">
    <location>
        <begin position="11"/>
        <end position="59"/>
    </location>
</feature>
<feature type="coiled-coil region" evidence="1">
    <location>
        <begin position="805"/>
        <end position="928"/>
    </location>
</feature>
<feature type="coiled-coil region" evidence="1">
    <location>
        <begin position="2002"/>
        <end position="2036"/>
    </location>
</feature>
<feature type="coiled-coil region" evidence="1">
    <location>
        <begin position="1061"/>
        <end position="1095"/>
    </location>
</feature>
<proteinExistence type="predicted"/>
<evidence type="ECO:0000313" key="4">
    <source>
        <dbReference type="Proteomes" id="UP001219518"/>
    </source>
</evidence>
<evidence type="ECO:0000313" key="3">
    <source>
        <dbReference type="EMBL" id="KAK3907937.1"/>
    </source>
</evidence>
<dbReference type="Gene3D" id="1.20.5.340">
    <property type="match status" value="1"/>
</dbReference>
<feature type="coiled-coil region" evidence="1">
    <location>
        <begin position="1914"/>
        <end position="1948"/>
    </location>
</feature>
<name>A0AAE1GS44_9NEOP</name>
<evidence type="ECO:0000256" key="1">
    <source>
        <dbReference type="SAM" id="Coils"/>
    </source>
</evidence>
<reference evidence="3" key="1">
    <citation type="submission" date="2021-07" db="EMBL/GenBank/DDBJ databases">
        <authorList>
            <person name="Catto M.A."/>
            <person name="Jacobson A."/>
            <person name="Kennedy G."/>
            <person name="Labadie P."/>
            <person name="Hunt B.G."/>
            <person name="Srinivasan R."/>
        </authorList>
    </citation>
    <scope>NUCLEOTIDE SEQUENCE</scope>
    <source>
        <strain evidence="3">PL_HMW_Pooled</strain>
        <tissue evidence="3">Head</tissue>
    </source>
</reference>
<feature type="coiled-coil region" evidence="1">
    <location>
        <begin position="1485"/>
        <end position="1526"/>
    </location>
</feature>
<dbReference type="Gene3D" id="1.10.287.1490">
    <property type="match status" value="1"/>
</dbReference>
<protein>
    <submittedName>
        <fullName evidence="3">Protein lava lamp</fullName>
    </submittedName>
</protein>
<keyword evidence="4" id="KW-1185">Reference proteome</keyword>
<dbReference type="PANTHER" id="PTHR45615">
    <property type="entry name" value="MYOSIN HEAVY CHAIN, NON-MUSCLE"/>
    <property type="match status" value="1"/>
</dbReference>
<feature type="compositionally biased region" description="Low complexity" evidence="2">
    <location>
        <begin position="2466"/>
        <end position="2478"/>
    </location>
</feature>
<feature type="compositionally biased region" description="Basic and acidic residues" evidence="2">
    <location>
        <begin position="67"/>
        <end position="78"/>
    </location>
</feature>
<feature type="region of interest" description="Disordered" evidence="2">
    <location>
        <begin position="59"/>
        <end position="101"/>
    </location>
</feature>
<feature type="coiled-coil region" evidence="1">
    <location>
        <begin position="1734"/>
        <end position="1888"/>
    </location>
</feature>
<feature type="compositionally biased region" description="Polar residues" evidence="2">
    <location>
        <begin position="1307"/>
        <end position="1318"/>
    </location>
</feature>
<comment type="caution">
    <text evidence="3">The sequence shown here is derived from an EMBL/GenBank/DDBJ whole genome shotgun (WGS) entry which is preliminary data.</text>
</comment>
<dbReference type="EMBL" id="JAHWGI010000026">
    <property type="protein sequence ID" value="KAK3907937.1"/>
    <property type="molecule type" value="Genomic_DNA"/>
</dbReference>
<feature type="coiled-coil region" evidence="1">
    <location>
        <begin position="548"/>
        <end position="605"/>
    </location>
</feature>
<feature type="coiled-coil region" evidence="1">
    <location>
        <begin position="133"/>
        <end position="210"/>
    </location>
</feature>
<feature type="coiled-coil region" evidence="1">
    <location>
        <begin position="684"/>
        <end position="778"/>
    </location>
</feature>
<reference evidence="3" key="2">
    <citation type="journal article" date="2023" name="BMC Genomics">
        <title>Pest status, molecular evolution, and epigenetic factors derived from the genome assembly of Frankliniella fusca, a thysanopteran phytovirus vector.</title>
        <authorList>
            <person name="Catto M.A."/>
            <person name="Labadie P.E."/>
            <person name="Jacobson A.L."/>
            <person name="Kennedy G.G."/>
            <person name="Srinivasan R."/>
            <person name="Hunt B.G."/>
        </authorList>
    </citation>
    <scope>NUCLEOTIDE SEQUENCE</scope>
    <source>
        <strain evidence="3">PL_HMW_Pooled</strain>
    </source>
</reference>
<sequence length="2527" mass="288431">MEEPESYPVDSEDMLEQIEQQRTLATQLREKLEQDELQLASKEQQNEILKSKLSLLKSRTKSKRSLATKDEKNTKAAKEQSGSPQNPGKKAVSNSASKGKINILREQLEQNRLRFERHGLELSEDTRSMEAMVEQLRHELEERDVTIQQLQEGQELPLPLNSEANIAETRDLPTQLLKKEQEVMSLSTQVTELQNTVLELQENLKEKDCVIEARTQAISLLSEDMSRKWRSNVDMLEETRQQMQMMQENFVRIETGLKAEIEQLNLQLENNSKKLSQAEQNVRDAEAARNELLCKNDELLAELKKLQDMPKTDTGLEQANVKVKELTEALSEANKLTVKLKAEHKTKVKTLNKQIDSLRKESDLSGQMIQLQNHIAELEEEKGNLQLLLLEIEEGTANQDQKISELQAQILELQNQKFEAEMKLVEWEEQKSSNESAEQEIAVLKLKLEDIELENQMLKETINRRELLSKDEIASNFEKRLEEAQSSIKEWQNRFKDLQRENQVKSDAQRHETILVEDQTAALSSFEEKLKHKVDVLEQSVFEKQAQVQELQAIVQASLEKIEDLTHATFIEKACENCNSLTRRLQEQEAQISALESSITILKNDSLKLKQIDVPVIPVQGDQYEGQPPICDETIAELQRQLIEVSGELELKREECARLDSKLKVQVEKAKKLAVNLKVKTVANKDLEDKASKFETLLQSSKVEFEQLERERLDMLEKWQLEVSEKDTNLSQATEALASKGLEVLNLQEELRSKTAALAEIQGKFDALQNQAEKLQSLADERLGMLDNLNRSNAEQAQQMENIKFVQLQTELNSMREQLNSESEEKLAAVTKLENITTQAKIKLAKEKKLRLNLLQKQEELEALLAEKNNALEEIQRKHALASEYYQQEQERFEKLLKDQQEQVASLHQKLEQEVNKLQYANETVNIEEVTEEAQDLQYLLSAESFQNEIENLCASAIYSTPMDVLPLLQDEKTKTMNELGTSFESLHSQIVERLQNRPDVHADRKLFSELKNLVKRVINRTAALESKIRNIVAESDSLIQNKLLDAEKSIQVLEHSLSEARVMLDEKSKLESDVNNLNKERFDLSQKLQEEVQKSLNLEAMLSEAHSQMNTLVQNTSSLQAQIIEKDNVIQHLQAKYQSATDQCNVIHQELTVIMQDNDGLKSNLENLKVDNETLKSKLLSAEQELHDNRIAYTELQTSSDNTKQRCEFLQRQLDESSQQGAEVQIQLQRVMEEKDNLHEHLANLQLQLTESRQKYSDLQLQLQESLKEREGLQHQLGDAVSSISELQQELLEKTKTHSIALSENSNLLSDASSSKPSEQEEALRQQLIEKTAEVENYQRRLIQLQMGAPDPISTPTFSFHTNSDQASEVSQVSEEVSYQKTNFLDQNNSSHSSTTLDAFKPASSFFEMSPEVNSELRLKLENMTEQLELLKSEKKSLELQVLSLQSTLDNVNGELIAAREEVESMYPTLSGLQTQVSELTISLDASQANVQQEKDKVKKLEGTLEEMKCKLETAQFGKENAESELEIRAQKEAEERPDIPQSLDTHVFSLQDSGSGFSNEDVQQSSTVKTDEYVMESNITQLESELRGMVMSRQDSLLKQKAMEGFWDSENNKPIQPERQCVIKEGEEKGTRDELSVELGSLKSEVCELKEKIIQLESEKIKAESQINELQAELQKHLQSRGSSSIDHNALSVADSFINEDDTWGWGADSAHIEVQHQHLKTQIEPISESLGNELQLKIELLQSANETLEKEKVQLADDLKASQIRAAKLTRKLRDLKSKYDEVSDKSRATDSPFDSLDQAIEEERMKQVQGLERELKEVQAELNAFKAERDRLQKQVEVFSSANERMLEIKERQDVEVEMWQKRSNDLTNQVQAMEWKIRELEDGKKGKSEDSIGNTSKLSLPTELNSLEVDQLLKENHTWNSNYENLMQEYQKLRAQCLADSEQRSQIETLVSQQKGMIERLEHEKTYFQDVYDSLKMDYESACAQLASKQIGQDESTHFLSKRCEELEEKLMSAEERLQETAAELQKISSESAVFQAQCSQLDDAKKELMLQLEHNQIKMEADALEISQLRENIKASEVNSSTSLAKSQSIPVPVQEELIQHESASLNLATSSSVLNWNSVVPGIDLESADIFESIASNTTKALEEQIALKENESQKDKRMIETLKRTMEESGQEWSQLIEYQKNQLEAAQTTINGLQSQLEVMKQSSFSKNDSQDLELVYNQQAEKCQELESIIFSKDKEIEALQINLSVCEESKKKLEEELCVKKAVIEKLMTEISLRSVENMSRPESQPAAFIQASNPSMVLPNNISAMSSGDRNLSNELDLALCMLHERDVRCEELTLELTQLLEERDGLQLRLSNAIRTNEELRERLKQLLSTQANDSNMSSSSIIQRVDETVPNFYSENSYTASPPTFISSVNPETYTVDLQNKLTEIRKIGYSHDKRLKEDSEYRHQQQMRLMSSSPTSSLSGNSSEVASLISETTPTPEADTISIRSNSDVNNAEQSSSNDSQGSILDWFWGRN</sequence>
<feature type="compositionally biased region" description="Polar residues" evidence="2">
    <location>
        <begin position="2497"/>
        <end position="2516"/>
    </location>
</feature>
<dbReference type="PANTHER" id="PTHR45615:SF80">
    <property type="entry name" value="GRIP DOMAIN-CONTAINING PROTEIN"/>
    <property type="match status" value="1"/>
</dbReference>
<feature type="coiled-coil region" evidence="1">
    <location>
        <begin position="1415"/>
        <end position="1456"/>
    </location>
</feature>
<evidence type="ECO:0000256" key="2">
    <source>
        <dbReference type="SAM" id="MobiDB-lite"/>
    </source>
</evidence>
<accession>A0AAE1GS44</accession>
<feature type="coiled-coil region" evidence="1">
    <location>
        <begin position="1655"/>
        <end position="1682"/>
    </location>
</feature>
<keyword evidence="1" id="KW-0175">Coiled coil</keyword>
<dbReference type="Proteomes" id="UP001219518">
    <property type="component" value="Unassembled WGS sequence"/>
</dbReference>
<feature type="coiled-coil region" evidence="1">
    <location>
        <begin position="1159"/>
        <end position="1291"/>
    </location>
</feature>
<feature type="region of interest" description="Disordered" evidence="2">
    <location>
        <begin position="2450"/>
        <end position="2516"/>
    </location>
</feature>
<feature type="coiled-coil region" evidence="1">
    <location>
        <begin position="254"/>
        <end position="508"/>
    </location>
</feature>